<keyword evidence="2" id="KW-1185">Reference proteome</keyword>
<dbReference type="PATRIC" id="fig|1789004.3.peg.2082"/>
<proteinExistence type="predicted"/>
<dbReference type="InterPro" id="IPR017034">
    <property type="entry name" value="Abi_system_AbiD/AbiF"/>
</dbReference>
<dbReference type="STRING" id="1789004.FEMY_20180"/>
<protein>
    <submittedName>
        <fullName evidence="1">Abi-like protein</fullName>
    </submittedName>
</protein>
<reference evidence="1 2" key="1">
    <citation type="submission" date="2016-01" db="EMBL/GenBank/DDBJ databases">
        <title>Genome sequence of the acidophilic iron oxidising Ferrovum strain Z-31.</title>
        <authorList>
            <person name="Poehlein A."/>
            <person name="Ullrich S.R."/>
            <person name="Schloemann M."/>
            <person name="Muehling M."/>
            <person name="Daniel R."/>
        </authorList>
    </citation>
    <scope>NUCLEOTIDE SEQUENCE [LARGE SCALE GENOMIC DNA]</scope>
    <source>
        <strain evidence="1 2">Z-31</strain>
    </source>
</reference>
<gene>
    <name evidence="1" type="ORF">FEMY_20180</name>
</gene>
<dbReference type="RefSeq" id="WP_062188413.1">
    <property type="nucleotide sequence ID" value="NZ_LRRD01000058.1"/>
</dbReference>
<evidence type="ECO:0000313" key="1">
    <source>
        <dbReference type="EMBL" id="KXW57455.1"/>
    </source>
</evidence>
<accession>A0A149VW54</accession>
<sequence>MTFHKPPLSVANQIMLLSRRGMAIPDQDLATHYLTHINYYRLRAYWLPFETTLPGGEHQFRTGTTFLDVIGIYQFDRALRLLLLDAIERIEISLRSRWANYLSLNYGAFAHHEGPVFQKQDTWQRCCDELDKEFQRSHETFAKHYQENYNHLKSPPIWVSCELMSIGHLSRWIHNLRKPHDRQAIADSYGLDEKVLVSFLHHLTIVRNHCAHHGRIWNRRLTVKMRLPSKKPAKLSSVFNRDEDAHGRLYNTLAMLAYLLRIISPESHWRNKLIELLDTCPQALDGVMGFPVGWRMSPLWEEAL</sequence>
<comment type="caution">
    <text evidence="1">The sequence shown here is derived from an EMBL/GenBank/DDBJ whole genome shotgun (WGS) entry which is preliminary data.</text>
</comment>
<dbReference type="PIRSF" id="PIRSF034934">
    <property type="entry name" value="AbiF_AbiD"/>
    <property type="match status" value="1"/>
</dbReference>
<dbReference type="AlphaFoldDB" id="A0A149VW54"/>
<dbReference type="Pfam" id="PF07751">
    <property type="entry name" value="Abi_2"/>
    <property type="match status" value="1"/>
</dbReference>
<dbReference type="EMBL" id="LRRD01000058">
    <property type="protein sequence ID" value="KXW57455.1"/>
    <property type="molecule type" value="Genomic_DNA"/>
</dbReference>
<evidence type="ECO:0000313" key="2">
    <source>
        <dbReference type="Proteomes" id="UP000075653"/>
    </source>
</evidence>
<name>A0A149VW54_9PROT</name>
<dbReference type="InterPro" id="IPR011664">
    <property type="entry name" value="Abi_system_AbiD/AbiF-like"/>
</dbReference>
<organism evidence="1 2">
    <name type="scientific">Ferrovum myxofaciens</name>
    <dbReference type="NCBI Taxonomy" id="416213"/>
    <lineage>
        <taxon>Bacteria</taxon>
        <taxon>Pseudomonadati</taxon>
        <taxon>Pseudomonadota</taxon>
        <taxon>Betaproteobacteria</taxon>
        <taxon>Ferrovales</taxon>
        <taxon>Ferrovaceae</taxon>
        <taxon>Ferrovum</taxon>
    </lineage>
</organism>
<dbReference type="Proteomes" id="UP000075653">
    <property type="component" value="Unassembled WGS sequence"/>
</dbReference>